<evidence type="ECO:0000259" key="1">
    <source>
        <dbReference type="PROSITE" id="PS51677"/>
    </source>
</evidence>
<dbReference type="OrthoDB" id="9812065at2"/>
<dbReference type="PANTHER" id="PTHR10587">
    <property type="entry name" value="GLYCOSYL TRANSFERASE-RELATED"/>
    <property type="match status" value="1"/>
</dbReference>
<dbReference type="PROSITE" id="PS51677">
    <property type="entry name" value="NODB"/>
    <property type="match status" value="1"/>
</dbReference>
<dbReference type="InterPro" id="IPR011330">
    <property type="entry name" value="Glyco_hydro/deAcase_b/a-brl"/>
</dbReference>
<dbReference type="EMBL" id="AFPZ01000110">
    <property type="protein sequence ID" value="EGQ20625.1"/>
    <property type="molecule type" value="Genomic_DNA"/>
</dbReference>
<name>F9DXK1_9BACL</name>
<feature type="domain" description="NodB homology" evidence="1">
    <location>
        <begin position="45"/>
        <end position="175"/>
    </location>
</feature>
<dbReference type="GO" id="GO:0005975">
    <property type="term" value="P:carbohydrate metabolic process"/>
    <property type="evidence" value="ECO:0007669"/>
    <property type="project" value="InterPro"/>
</dbReference>
<evidence type="ECO:0000313" key="2">
    <source>
        <dbReference type="EMBL" id="EGQ20625.1"/>
    </source>
</evidence>
<protein>
    <submittedName>
        <fullName evidence="2">Chitooligosaccharide deacetylase</fullName>
    </submittedName>
</protein>
<dbReference type="GO" id="GO:0016810">
    <property type="term" value="F:hydrolase activity, acting on carbon-nitrogen (but not peptide) bonds"/>
    <property type="evidence" value="ECO:0007669"/>
    <property type="project" value="InterPro"/>
</dbReference>
<dbReference type="Gene3D" id="3.20.20.370">
    <property type="entry name" value="Glycoside hydrolase/deacetylase"/>
    <property type="match status" value="1"/>
</dbReference>
<dbReference type="Pfam" id="PF01522">
    <property type="entry name" value="Polysacc_deac_1"/>
    <property type="match status" value="1"/>
</dbReference>
<dbReference type="CDD" id="cd10959">
    <property type="entry name" value="CE4_NodB_like_3"/>
    <property type="match status" value="1"/>
</dbReference>
<dbReference type="SUPFAM" id="SSF88713">
    <property type="entry name" value="Glycoside hydrolase/deacetylase"/>
    <property type="match status" value="1"/>
</dbReference>
<accession>F9DXK1</accession>
<dbReference type="AlphaFoldDB" id="F9DXK1"/>
<gene>
    <name evidence="2" type="ORF">HMPREF9372_3532</name>
</gene>
<reference evidence="2 3" key="1">
    <citation type="submission" date="2011-04" db="EMBL/GenBank/DDBJ databases">
        <authorList>
            <person name="Muzny D."/>
            <person name="Qin X."/>
            <person name="Deng J."/>
            <person name="Jiang H."/>
            <person name="Liu Y."/>
            <person name="Qu J."/>
            <person name="Song X.-Z."/>
            <person name="Zhang L."/>
            <person name="Thornton R."/>
            <person name="Coyle M."/>
            <person name="Francisco L."/>
            <person name="Jackson L."/>
            <person name="Javaid M."/>
            <person name="Korchina V."/>
            <person name="Kovar C."/>
            <person name="Mata R."/>
            <person name="Mathew T."/>
            <person name="Ngo R."/>
            <person name="Nguyen L."/>
            <person name="Nguyen N."/>
            <person name="Okwuonu G."/>
            <person name="Ongeri F."/>
            <person name="Pham C."/>
            <person name="Simmons D."/>
            <person name="Wilczek-Boney K."/>
            <person name="Hale W."/>
            <person name="Jakkamsetti A."/>
            <person name="Pham P."/>
            <person name="Ruth R."/>
            <person name="San Lucas F."/>
            <person name="Warren J."/>
            <person name="Zhang J."/>
            <person name="Zhao Z."/>
            <person name="Zhou C."/>
            <person name="Zhu D."/>
            <person name="Lee S."/>
            <person name="Bess C."/>
            <person name="Blankenburg K."/>
            <person name="Forbes L."/>
            <person name="Fu Q."/>
            <person name="Gubbala S."/>
            <person name="Hirani K."/>
            <person name="Jayaseelan J.C."/>
            <person name="Lara F."/>
            <person name="Munidasa M."/>
            <person name="Palculict T."/>
            <person name="Patil S."/>
            <person name="Pu L.-L."/>
            <person name="Saada N."/>
            <person name="Tang L."/>
            <person name="Weissenberger G."/>
            <person name="Zhu Y."/>
            <person name="Hemphill L."/>
            <person name="Shang Y."/>
            <person name="Youmans B."/>
            <person name="Ayvaz T."/>
            <person name="Ross M."/>
            <person name="Santibanez J."/>
            <person name="Aqrawi P."/>
            <person name="Gross S."/>
            <person name="Joshi V."/>
            <person name="Fowler G."/>
            <person name="Nazareth L."/>
            <person name="Reid J."/>
            <person name="Worley K."/>
            <person name="Petrosino J."/>
            <person name="Highlander S."/>
            <person name="Gibbs R."/>
        </authorList>
    </citation>
    <scope>NUCLEOTIDE SEQUENCE [LARGE SCALE GENOMIC DNA]</scope>
    <source>
        <strain evidence="2 3">2681</strain>
    </source>
</reference>
<dbReference type="InterPro" id="IPR002509">
    <property type="entry name" value="NODB_dom"/>
</dbReference>
<dbReference type="eggNOG" id="COG0726">
    <property type="taxonomic scope" value="Bacteria"/>
</dbReference>
<proteinExistence type="predicted"/>
<sequence>MHMKRNKINWLIGILLFLPIAYGMLATVFIRMTSPRVMKKHPARKGITLTFDDGPHPVYTARLLDLLKEHDIQAIFFVVGEKVRAYPDIVRRMKEEGHQIGIHHYEHTSSWLLTPWQLRRQLQDTDAAIKDIIGEQPTLYRPPWGFMNAATLSVSRPYRIIMKNKLYQTQRMGKY</sequence>
<dbReference type="HOGENOM" id="CLU_1531610_0_0_9"/>
<comment type="caution">
    <text evidence="2">The sequence shown here is derived from an EMBL/GenBank/DDBJ whole genome shotgun (WGS) entry which is preliminary data.</text>
</comment>
<dbReference type="PANTHER" id="PTHR10587:SF137">
    <property type="entry name" value="4-DEOXY-4-FORMAMIDO-L-ARABINOSE-PHOSPHOUNDECAPRENOL DEFORMYLASE ARND-RELATED"/>
    <property type="match status" value="1"/>
</dbReference>
<evidence type="ECO:0000313" key="3">
    <source>
        <dbReference type="Proteomes" id="UP000005316"/>
    </source>
</evidence>
<dbReference type="Proteomes" id="UP000005316">
    <property type="component" value="Unassembled WGS sequence"/>
</dbReference>
<organism evidence="2 3">
    <name type="scientific">Sporosarcina newyorkensis 2681</name>
    <dbReference type="NCBI Taxonomy" id="1027292"/>
    <lineage>
        <taxon>Bacteria</taxon>
        <taxon>Bacillati</taxon>
        <taxon>Bacillota</taxon>
        <taxon>Bacilli</taxon>
        <taxon>Bacillales</taxon>
        <taxon>Caryophanaceae</taxon>
        <taxon>Sporosarcina</taxon>
    </lineage>
</organism>
<dbReference type="InterPro" id="IPR050248">
    <property type="entry name" value="Polysacc_deacetylase_ArnD"/>
</dbReference>